<dbReference type="EMBL" id="MU167269">
    <property type="protein sequence ID" value="KAG0145864.1"/>
    <property type="molecule type" value="Genomic_DNA"/>
</dbReference>
<name>A0A9P6NKK9_9BASI</name>
<protein>
    <submittedName>
        <fullName evidence="1">Uncharacterized protein</fullName>
    </submittedName>
</protein>
<evidence type="ECO:0000313" key="1">
    <source>
        <dbReference type="EMBL" id="KAG0145864.1"/>
    </source>
</evidence>
<dbReference type="AlphaFoldDB" id="A0A9P6NKK9"/>
<evidence type="ECO:0000313" key="2">
    <source>
        <dbReference type="Proteomes" id="UP000886653"/>
    </source>
</evidence>
<gene>
    <name evidence="1" type="ORF">CROQUDRAFT_704530</name>
</gene>
<organism evidence="1 2">
    <name type="scientific">Cronartium quercuum f. sp. fusiforme G11</name>
    <dbReference type="NCBI Taxonomy" id="708437"/>
    <lineage>
        <taxon>Eukaryota</taxon>
        <taxon>Fungi</taxon>
        <taxon>Dikarya</taxon>
        <taxon>Basidiomycota</taxon>
        <taxon>Pucciniomycotina</taxon>
        <taxon>Pucciniomycetes</taxon>
        <taxon>Pucciniales</taxon>
        <taxon>Coleosporiaceae</taxon>
        <taxon>Cronartium</taxon>
    </lineage>
</organism>
<keyword evidence="2" id="KW-1185">Reference proteome</keyword>
<proteinExistence type="predicted"/>
<dbReference type="Proteomes" id="UP000886653">
    <property type="component" value="Unassembled WGS sequence"/>
</dbReference>
<comment type="caution">
    <text evidence="1">The sequence shown here is derived from an EMBL/GenBank/DDBJ whole genome shotgun (WGS) entry which is preliminary data.</text>
</comment>
<accession>A0A9P6NKK9</accession>
<reference evidence="1" key="1">
    <citation type="submission" date="2013-11" db="EMBL/GenBank/DDBJ databases">
        <title>Genome sequence of the fusiform rust pathogen reveals effectors for host alternation and coevolution with pine.</title>
        <authorList>
            <consortium name="DOE Joint Genome Institute"/>
            <person name="Smith K."/>
            <person name="Pendleton A."/>
            <person name="Kubisiak T."/>
            <person name="Anderson C."/>
            <person name="Salamov A."/>
            <person name="Aerts A."/>
            <person name="Riley R."/>
            <person name="Clum A."/>
            <person name="Lindquist E."/>
            <person name="Ence D."/>
            <person name="Campbell M."/>
            <person name="Kronenberg Z."/>
            <person name="Feau N."/>
            <person name="Dhillon B."/>
            <person name="Hamelin R."/>
            <person name="Burleigh J."/>
            <person name="Smith J."/>
            <person name="Yandell M."/>
            <person name="Nelson C."/>
            <person name="Grigoriev I."/>
            <person name="Davis J."/>
        </authorList>
    </citation>
    <scope>NUCLEOTIDE SEQUENCE</scope>
    <source>
        <strain evidence="1">G11</strain>
    </source>
</reference>
<sequence length="218" mass="24229">MKQAVVRNVENSAGVQLEVKQLSKPHFTTSQLPNLKLITWPVDRPIEPIHVSPTQDEMKLLLYFARSGPIVDVKQEIGSISENSHLRLPVGTSVRRISSRFTGVGPRSKTSKNVRHILLRSSLRTFRNKLMCEEEWDGVIEGMVDELELLMHQSELPEIIHSRSSSCSSIQTISSGSADSSPMPSSSILEFFKGRNPSDALAHLVPDHDCSALVHLSL</sequence>